<dbReference type="EMBL" id="JAHXZJ010000866">
    <property type="protein sequence ID" value="KAH0556234.1"/>
    <property type="molecule type" value="Genomic_DNA"/>
</dbReference>
<protein>
    <submittedName>
        <fullName evidence="1">Uncharacterized protein</fullName>
    </submittedName>
</protein>
<sequence length="123" mass="14239">MANQNSNDICLICHSEIVNDRTRVLSKGAVKLIEASKTFDDDLWLQWKDLEVVHLHDKCRKSIFKILGPIANFTLIKLYDQMGNAAAKQNHFIQTLERSFWRSNGAIFTYWLKIPMQKIGVCK</sequence>
<reference evidence="1 2" key="1">
    <citation type="journal article" date="2021" name="J. Hered.">
        <title>A chromosome-level genome assembly of the parasitoid wasp, Cotesia glomerata (Hymenoptera: Braconidae).</title>
        <authorList>
            <person name="Pinto B.J."/>
            <person name="Weis J.J."/>
            <person name="Gamble T."/>
            <person name="Ode P.J."/>
            <person name="Paul R."/>
            <person name="Zaspel J.M."/>
        </authorList>
    </citation>
    <scope>NUCLEOTIDE SEQUENCE [LARGE SCALE GENOMIC DNA]</scope>
    <source>
        <strain evidence="1">CgM1</strain>
    </source>
</reference>
<evidence type="ECO:0000313" key="1">
    <source>
        <dbReference type="EMBL" id="KAH0556234.1"/>
    </source>
</evidence>
<dbReference type="AlphaFoldDB" id="A0AAV7ISM5"/>
<organism evidence="1 2">
    <name type="scientific">Cotesia glomerata</name>
    <name type="common">Lepidopteran parasitic wasp</name>
    <name type="synonym">Apanteles glomeratus</name>
    <dbReference type="NCBI Taxonomy" id="32391"/>
    <lineage>
        <taxon>Eukaryota</taxon>
        <taxon>Metazoa</taxon>
        <taxon>Ecdysozoa</taxon>
        <taxon>Arthropoda</taxon>
        <taxon>Hexapoda</taxon>
        <taxon>Insecta</taxon>
        <taxon>Pterygota</taxon>
        <taxon>Neoptera</taxon>
        <taxon>Endopterygota</taxon>
        <taxon>Hymenoptera</taxon>
        <taxon>Apocrita</taxon>
        <taxon>Ichneumonoidea</taxon>
        <taxon>Braconidae</taxon>
        <taxon>Microgastrinae</taxon>
        <taxon>Cotesia</taxon>
    </lineage>
</organism>
<gene>
    <name evidence="1" type="ORF">KQX54_000503</name>
</gene>
<keyword evidence="2" id="KW-1185">Reference proteome</keyword>
<dbReference type="Proteomes" id="UP000826195">
    <property type="component" value="Unassembled WGS sequence"/>
</dbReference>
<accession>A0AAV7ISM5</accession>
<evidence type="ECO:0000313" key="2">
    <source>
        <dbReference type="Proteomes" id="UP000826195"/>
    </source>
</evidence>
<name>A0AAV7ISM5_COTGL</name>
<comment type="caution">
    <text evidence="1">The sequence shown here is derived from an EMBL/GenBank/DDBJ whole genome shotgun (WGS) entry which is preliminary data.</text>
</comment>
<proteinExistence type="predicted"/>